<evidence type="ECO:0000313" key="2">
    <source>
        <dbReference type="Proteomes" id="UP000499080"/>
    </source>
</evidence>
<name>A0A4Y2KDN4_ARAVE</name>
<dbReference type="Proteomes" id="UP000499080">
    <property type="component" value="Unassembled WGS sequence"/>
</dbReference>
<gene>
    <name evidence="1" type="ORF">AVEN_108066_1</name>
</gene>
<proteinExistence type="predicted"/>
<evidence type="ECO:0000313" key="1">
    <source>
        <dbReference type="EMBL" id="GBN00551.1"/>
    </source>
</evidence>
<comment type="caution">
    <text evidence="1">The sequence shown here is derived from an EMBL/GenBank/DDBJ whole genome shotgun (WGS) entry which is preliminary data.</text>
</comment>
<dbReference type="EMBL" id="BGPR01114292">
    <property type="protein sequence ID" value="GBN00551.1"/>
    <property type="molecule type" value="Genomic_DNA"/>
</dbReference>
<keyword evidence="2" id="KW-1185">Reference proteome</keyword>
<organism evidence="1 2">
    <name type="scientific">Araneus ventricosus</name>
    <name type="common">Orbweaver spider</name>
    <name type="synonym">Epeira ventricosa</name>
    <dbReference type="NCBI Taxonomy" id="182803"/>
    <lineage>
        <taxon>Eukaryota</taxon>
        <taxon>Metazoa</taxon>
        <taxon>Ecdysozoa</taxon>
        <taxon>Arthropoda</taxon>
        <taxon>Chelicerata</taxon>
        <taxon>Arachnida</taxon>
        <taxon>Araneae</taxon>
        <taxon>Araneomorphae</taxon>
        <taxon>Entelegynae</taxon>
        <taxon>Araneoidea</taxon>
        <taxon>Araneidae</taxon>
        <taxon>Araneus</taxon>
    </lineage>
</organism>
<dbReference type="PROSITE" id="PS51257">
    <property type="entry name" value="PROKAR_LIPOPROTEIN"/>
    <property type="match status" value="1"/>
</dbReference>
<reference evidence="1 2" key="1">
    <citation type="journal article" date="2019" name="Sci. Rep.">
        <title>Orb-weaving spider Araneus ventricosus genome elucidates the spidroin gene catalogue.</title>
        <authorList>
            <person name="Kono N."/>
            <person name="Nakamura H."/>
            <person name="Ohtoshi R."/>
            <person name="Moran D.A.P."/>
            <person name="Shinohara A."/>
            <person name="Yoshida Y."/>
            <person name="Fujiwara M."/>
            <person name="Mori M."/>
            <person name="Tomita M."/>
            <person name="Arakawa K."/>
        </authorList>
    </citation>
    <scope>NUCLEOTIDE SEQUENCE [LARGE SCALE GENOMIC DNA]</scope>
</reference>
<protein>
    <submittedName>
        <fullName evidence="1">Uncharacterized protein</fullName>
    </submittedName>
</protein>
<accession>A0A4Y2KDN4</accession>
<sequence length="112" mass="12666">MKFLNKLSFFHLFVVVVGFLSLVILTSCSEATGGLFWDDLVILNCSQMRRTTPDLAVLSKLPHHTSSVESTHDLSCRKPHTRRIFSKIWFRAWNPLGPKLGPYHYTTAAGGF</sequence>
<dbReference type="AlphaFoldDB" id="A0A4Y2KDN4"/>